<sequence>MSDCILTDPQQIDHYQETVKRPINEPLLHQDQLIMHILHSMTAIVHSVAWPEYLPWQFIML</sequence>
<evidence type="ECO:0000313" key="2">
    <source>
        <dbReference type="Proteomes" id="UP000247792"/>
    </source>
</evidence>
<organism evidence="1 2">
    <name type="scientific">Undibacterium pigrum</name>
    <dbReference type="NCBI Taxonomy" id="401470"/>
    <lineage>
        <taxon>Bacteria</taxon>
        <taxon>Pseudomonadati</taxon>
        <taxon>Pseudomonadota</taxon>
        <taxon>Betaproteobacteria</taxon>
        <taxon>Burkholderiales</taxon>
        <taxon>Oxalobacteraceae</taxon>
        <taxon>Undibacterium</taxon>
    </lineage>
</organism>
<reference evidence="1 2" key="1">
    <citation type="submission" date="2018-05" db="EMBL/GenBank/DDBJ databases">
        <title>Genomic Encyclopedia of Type Strains, Phase IV (KMG-IV): sequencing the most valuable type-strain genomes for metagenomic binning, comparative biology and taxonomic classification.</title>
        <authorList>
            <person name="Goeker M."/>
        </authorList>
    </citation>
    <scope>NUCLEOTIDE SEQUENCE [LARGE SCALE GENOMIC DNA]</scope>
    <source>
        <strain evidence="1 2">DSM 19792</strain>
    </source>
</reference>
<proteinExistence type="predicted"/>
<dbReference type="Proteomes" id="UP000247792">
    <property type="component" value="Unassembled WGS sequence"/>
</dbReference>
<dbReference type="AlphaFoldDB" id="A0A318JCS8"/>
<protein>
    <submittedName>
        <fullName evidence="1">Uncharacterized protein</fullName>
    </submittedName>
</protein>
<comment type="caution">
    <text evidence="1">The sequence shown here is derived from an EMBL/GenBank/DDBJ whole genome shotgun (WGS) entry which is preliminary data.</text>
</comment>
<accession>A0A318JCS8</accession>
<dbReference type="EMBL" id="QJKB01000007">
    <property type="protein sequence ID" value="PXX41618.1"/>
    <property type="molecule type" value="Genomic_DNA"/>
</dbReference>
<keyword evidence="2" id="KW-1185">Reference proteome</keyword>
<gene>
    <name evidence="1" type="ORF">DFR42_107270</name>
</gene>
<evidence type="ECO:0000313" key="1">
    <source>
        <dbReference type="EMBL" id="PXX41618.1"/>
    </source>
</evidence>
<name>A0A318JCS8_9BURK</name>